<accession>A0A916IS58</accession>
<keyword evidence="10" id="KW-0547">Nucleotide-binding</keyword>
<evidence type="ECO:0000256" key="12">
    <source>
        <dbReference type="ARBA" id="ARBA00022916"/>
    </source>
</evidence>
<comment type="catalytic activity">
    <reaction evidence="16">
        <text>2 GTP = 3',3'-c-di-GMP + 2 diphosphate</text>
        <dbReference type="Rhea" id="RHEA:24898"/>
        <dbReference type="ChEBI" id="CHEBI:33019"/>
        <dbReference type="ChEBI" id="CHEBI:37565"/>
        <dbReference type="ChEBI" id="CHEBI:58805"/>
        <dbReference type="EC" id="2.7.7.65"/>
    </reaction>
</comment>
<keyword evidence="5" id="KW-1003">Cell membrane</keyword>
<evidence type="ECO:0000256" key="14">
    <source>
        <dbReference type="ARBA" id="ARBA00023136"/>
    </source>
</evidence>
<keyword evidence="14" id="KW-0472">Membrane</keyword>
<dbReference type="Gene3D" id="3.30.70.270">
    <property type="match status" value="1"/>
</dbReference>
<comment type="caution">
    <text evidence="19">The sequence shown here is derived from an EMBL/GenBank/DDBJ whole genome shotgun (WGS) entry which is preliminary data.</text>
</comment>
<evidence type="ECO:0000256" key="6">
    <source>
        <dbReference type="ARBA" id="ARBA00022519"/>
    </source>
</evidence>
<dbReference type="PANTHER" id="PTHR45138">
    <property type="entry name" value="REGULATORY COMPONENTS OF SENSORY TRANSDUCTION SYSTEM"/>
    <property type="match status" value="1"/>
</dbReference>
<dbReference type="GO" id="GO:0000166">
    <property type="term" value="F:nucleotide binding"/>
    <property type="evidence" value="ECO:0007669"/>
    <property type="project" value="UniProtKB-KW"/>
</dbReference>
<keyword evidence="7 19" id="KW-0808">Transferase</keyword>
<dbReference type="EC" id="2.7.7.65" evidence="4"/>
<dbReference type="NCBIfam" id="TIGR00254">
    <property type="entry name" value="GGDEF"/>
    <property type="match status" value="1"/>
</dbReference>
<evidence type="ECO:0000256" key="7">
    <source>
        <dbReference type="ARBA" id="ARBA00022679"/>
    </source>
</evidence>
<dbReference type="InterPro" id="IPR029787">
    <property type="entry name" value="Nucleotide_cyclase"/>
</dbReference>
<sequence length="594" mass="66378">MWRRLLPQPRWLPRLAVMRPHRVVVGCFAAVLLLTLVVALRDLYLVRERELRNRQHSLELRALGVEAVLDAERRRLAYVGSYAERLFDIQASADAVAADAAMQQAYAQRNAPVWQMKLPLEDPPLIGVGPAQLTGLNSFERRDADLMADLYVGRMISQLLGLGVRSDHIQGSALFISRNGFFVAYPPVDPAMAARMLQRFDSVPYYRSQTPELNPGREIYWAPLYADFQSKRRMTTLSVPIYAGRQFRGVVAIDVEQTRLDELLRAASEPGAVRYMMNVHGDVLAVGDEPVRTVRKWPDAVPGNWRDHVPADLFTRGSGIMQRDGDYLLFHRAPQSPWVLIDVVPARELYESMLARMSRPLLVIWALLPFLLWITLKVVTQLFDHYIALGEKLQELAQQDPLTGLSNRRRMRELAQYALERQRREGQPLALLMIDIDFFKKVNDRWGHASGDKVLVQLARTLRATMRSVDLPARMGGEEFAVLLPNTSLAEAAQSAERLRGAIAACAVEADPEAGVEASVEAGVEASDRVIRFTISVGVAEAPADVPPDTPVTLDGLAAIADRRLYDAKTHGRNRVVSDDSLHAAAVPQLQAKA</sequence>
<dbReference type="InterPro" id="IPR033416">
    <property type="entry name" value="CHASE7"/>
</dbReference>
<evidence type="ECO:0000256" key="5">
    <source>
        <dbReference type="ARBA" id="ARBA00022475"/>
    </source>
</evidence>
<feature type="domain" description="GGDEF" evidence="18">
    <location>
        <begin position="427"/>
        <end position="581"/>
    </location>
</feature>
<comment type="subcellular location">
    <subcellularLocation>
        <location evidence="1">Cell inner membrane</location>
        <topology evidence="1">Multi-pass membrane protein</topology>
    </subcellularLocation>
</comment>
<evidence type="ECO:0000256" key="15">
    <source>
        <dbReference type="ARBA" id="ARBA00031311"/>
    </source>
</evidence>
<keyword evidence="19" id="KW-0548">Nucleotidyltransferase</keyword>
<evidence type="ECO:0000256" key="8">
    <source>
        <dbReference type="ARBA" id="ARBA00022692"/>
    </source>
</evidence>
<comment type="function">
    <text evidence="17">Catalyzes the synthesis of cyclic-di-GMP (c-di-GMP) via the condensation of 2 GTP molecules. Cyclic-di-GMP is a second messenger which controls cell surface-associated traits in bacteria. Involved in the regulation of cellulose production.</text>
</comment>
<protein>
    <recommendedName>
        <fullName evidence="4">diguanylate cyclase</fullName>
        <ecNumber evidence="4">2.7.7.65</ecNumber>
    </recommendedName>
    <alternativeName>
        <fullName evidence="15">Cellulose synthesis regulatory protein</fullName>
    </alternativeName>
</protein>
<organism evidence="19 20">
    <name type="scientific">Cupriavidus yeoncheonensis</name>
    <dbReference type="NCBI Taxonomy" id="1462994"/>
    <lineage>
        <taxon>Bacteria</taxon>
        <taxon>Pseudomonadati</taxon>
        <taxon>Pseudomonadota</taxon>
        <taxon>Betaproteobacteria</taxon>
        <taxon>Burkholderiales</taxon>
        <taxon>Burkholderiaceae</taxon>
        <taxon>Cupriavidus</taxon>
    </lineage>
</organism>
<evidence type="ECO:0000313" key="19">
    <source>
        <dbReference type="EMBL" id="CAG2132488.1"/>
    </source>
</evidence>
<dbReference type="AlphaFoldDB" id="A0A916IS58"/>
<proteinExistence type="predicted"/>
<name>A0A916IS58_9BURK</name>
<evidence type="ECO:0000256" key="2">
    <source>
        <dbReference type="ARBA" id="ARBA00005186"/>
    </source>
</evidence>
<evidence type="ECO:0000256" key="10">
    <source>
        <dbReference type="ARBA" id="ARBA00022741"/>
    </source>
</evidence>
<keyword evidence="8" id="KW-0812">Transmembrane</keyword>
<comment type="subunit">
    <text evidence="3">Homodimer.</text>
</comment>
<dbReference type="Gene3D" id="3.30.450.20">
    <property type="entry name" value="PAS domain"/>
    <property type="match status" value="1"/>
</dbReference>
<gene>
    <name evidence="19" type="primary">dgcQ_1</name>
    <name evidence="19" type="ORF">LMG31506_01037</name>
</gene>
<evidence type="ECO:0000313" key="20">
    <source>
        <dbReference type="Proteomes" id="UP000672934"/>
    </source>
</evidence>
<evidence type="ECO:0000256" key="9">
    <source>
        <dbReference type="ARBA" id="ARBA00022723"/>
    </source>
</evidence>
<dbReference type="GO" id="GO:0030244">
    <property type="term" value="P:cellulose biosynthetic process"/>
    <property type="evidence" value="ECO:0007669"/>
    <property type="project" value="UniProtKB-KW"/>
</dbReference>
<keyword evidence="12" id="KW-0135">Cellulose biosynthesis</keyword>
<dbReference type="SMART" id="SM00267">
    <property type="entry name" value="GGDEF"/>
    <property type="match status" value="1"/>
</dbReference>
<dbReference type="GO" id="GO:0052621">
    <property type="term" value="F:diguanylate cyclase activity"/>
    <property type="evidence" value="ECO:0007669"/>
    <property type="project" value="UniProtKB-EC"/>
</dbReference>
<dbReference type="InterPro" id="IPR050469">
    <property type="entry name" value="Diguanylate_Cyclase"/>
</dbReference>
<keyword evidence="11" id="KW-0460">Magnesium</keyword>
<reference evidence="19" key="1">
    <citation type="submission" date="2021-03" db="EMBL/GenBank/DDBJ databases">
        <authorList>
            <person name="Peeters C."/>
        </authorList>
    </citation>
    <scope>NUCLEOTIDE SEQUENCE</scope>
    <source>
        <strain evidence="19">LMG 31506</strain>
    </source>
</reference>
<dbReference type="InterPro" id="IPR043128">
    <property type="entry name" value="Rev_trsase/Diguanyl_cyclase"/>
</dbReference>
<dbReference type="Pfam" id="PF17151">
    <property type="entry name" value="CHASE7"/>
    <property type="match status" value="1"/>
</dbReference>
<evidence type="ECO:0000256" key="16">
    <source>
        <dbReference type="ARBA" id="ARBA00034247"/>
    </source>
</evidence>
<dbReference type="RefSeq" id="WP_211946040.1">
    <property type="nucleotide sequence ID" value="NZ_CAJPUY010000003.1"/>
</dbReference>
<dbReference type="GO" id="GO:0005886">
    <property type="term" value="C:plasma membrane"/>
    <property type="evidence" value="ECO:0007669"/>
    <property type="project" value="UniProtKB-SubCell"/>
</dbReference>
<dbReference type="CDD" id="cd01949">
    <property type="entry name" value="GGDEF"/>
    <property type="match status" value="1"/>
</dbReference>
<dbReference type="FunFam" id="3.30.70.270:FF:000001">
    <property type="entry name" value="Diguanylate cyclase domain protein"/>
    <property type="match status" value="1"/>
</dbReference>
<dbReference type="PROSITE" id="PS50887">
    <property type="entry name" value="GGDEF"/>
    <property type="match status" value="1"/>
</dbReference>
<comment type="pathway">
    <text evidence="2">Glycan metabolism; bacterial cellulose biosynthesis.</text>
</comment>
<keyword evidence="9" id="KW-0479">Metal-binding</keyword>
<dbReference type="PANTHER" id="PTHR45138:SF9">
    <property type="entry name" value="DIGUANYLATE CYCLASE DGCM-RELATED"/>
    <property type="match status" value="1"/>
</dbReference>
<evidence type="ECO:0000256" key="13">
    <source>
        <dbReference type="ARBA" id="ARBA00022989"/>
    </source>
</evidence>
<evidence type="ECO:0000256" key="4">
    <source>
        <dbReference type="ARBA" id="ARBA00012528"/>
    </source>
</evidence>
<keyword evidence="13" id="KW-1133">Transmembrane helix</keyword>
<keyword evidence="6" id="KW-0997">Cell inner membrane</keyword>
<evidence type="ECO:0000256" key="3">
    <source>
        <dbReference type="ARBA" id="ARBA00011738"/>
    </source>
</evidence>
<keyword evidence="20" id="KW-1185">Reference proteome</keyword>
<dbReference type="CDD" id="cd18773">
    <property type="entry name" value="PDC1_HK_sensor"/>
    <property type="match status" value="1"/>
</dbReference>
<evidence type="ECO:0000259" key="18">
    <source>
        <dbReference type="PROSITE" id="PS50887"/>
    </source>
</evidence>
<dbReference type="EMBL" id="CAJPUY010000003">
    <property type="protein sequence ID" value="CAG2132488.1"/>
    <property type="molecule type" value="Genomic_DNA"/>
</dbReference>
<dbReference type="SUPFAM" id="SSF55073">
    <property type="entry name" value="Nucleotide cyclase"/>
    <property type="match status" value="1"/>
</dbReference>
<evidence type="ECO:0000256" key="17">
    <source>
        <dbReference type="ARBA" id="ARBA00045634"/>
    </source>
</evidence>
<dbReference type="GO" id="GO:0046872">
    <property type="term" value="F:metal ion binding"/>
    <property type="evidence" value="ECO:0007669"/>
    <property type="project" value="UniProtKB-KW"/>
</dbReference>
<dbReference type="Pfam" id="PF00990">
    <property type="entry name" value="GGDEF"/>
    <property type="match status" value="1"/>
</dbReference>
<dbReference type="InterPro" id="IPR000160">
    <property type="entry name" value="GGDEF_dom"/>
</dbReference>
<dbReference type="Proteomes" id="UP000672934">
    <property type="component" value="Unassembled WGS sequence"/>
</dbReference>
<evidence type="ECO:0000256" key="1">
    <source>
        <dbReference type="ARBA" id="ARBA00004429"/>
    </source>
</evidence>
<evidence type="ECO:0000256" key="11">
    <source>
        <dbReference type="ARBA" id="ARBA00022842"/>
    </source>
</evidence>